<name>A0A0Q4B564_9BACT</name>
<keyword evidence="3" id="KW-0732">Signal</keyword>
<evidence type="ECO:0000256" key="2">
    <source>
        <dbReference type="ARBA" id="ARBA00022692"/>
    </source>
</evidence>
<dbReference type="PANTHER" id="PTHR12815:SF47">
    <property type="entry name" value="TRANSLOCATION AND ASSEMBLY MODULE SUBUNIT TAMA"/>
    <property type="match status" value="1"/>
</dbReference>
<dbReference type="GO" id="GO:0019867">
    <property type="term" value="C:outer membrane"/>
    <property type="evidence" value="ECO:0007669"/>
    <property type="project" value="InterPro"/>
</dbReference>
<reference evidence="7" key="1">
    <citation type="submission" date="2015-08" db="EMBL/GenBank/DDBJ databases">
        <title>Candidatus Bacteriodes Periocalifornicus.</title>
        <authorList>
            <person name="McLean J.S."/>
            <person name="Kelley S."/>
        </authorList>
    </citation>
    <scope>NUCLEOTIDE SEQUENCE [LARGE SCALE GENOMIC DNA]</scope>
    <source>
        <strain evidence="7">12B</strain>
    </source>
</reference>
<evidence type="ECO:0000256" key="3">
    <source>
        <dbReference type="ARBA" id="ARBA00022729"/>
    </source>
</evidence>
<dbReference type="Proteomes" id="UP000054172">
    <property type="component" value="Unassembled WGS sequence"/>
</dbReference>
<sequence>MVFSACQTLKNVPEGDFLLDRVEVRAEDRPSDIAKDELARYVHQQPNGQIFFMRFHLWLYNLGKKGKETGVSGWLHRIGEPPVIYSPALTEQSVANLQIYLKGRGFYSAEVVDTAYTRRHGRMTVRYTVRFGPPTLVDSVALRIPDSLAHSYVERQWAYSQLKPGMRLDNQTLEAERSRVEGSLRNAGFYNFSADAIGFVADTLGRGHQATLTLCIPPPNATEFSDRVLRRYVIDSINIYPKAASNRSTSAVDSTWHVRTLGRVRYLYPSTPGIRLPVVARMLRLQPDSVLRLSDVNRTQSNLLTLSLYRQAQFEFREQQFAGWRSPADSLNRLYPITCNVLLHRMPVQNYQAGLMLTTSGAIGAEGSLTYTHRNLFYGAELFELRGQASVEALRKRQGLYFKTAMELGLRATLTFPQFLFVYGLNHFAQRYMPSTRLQVSWNYQRRPDYNRTLFTGGLTYAWNTGQGSSYSLTPVEVNVVKIFRIDPAFYERISRSYLAYSYISQLVSITGLNYGYQQQSSGNRLSTSTLRASVEASGNTLWAFSKLLKRKRRDGAYTVFDLPFSQFVRADLNYANKVRIDKSNAVVFRIFMGVGYPYANSEALPIEKQYYEGGANGVRAWQARDLGPGSYRDTEFAYPNQTGDIKLEANLEYRFSLFWKLEGALFVDAGNIWAISRRDLRKGAIFHFSSFYKQVAMGYGVGVRMNLGFFVLRVDSGFRLYDPYVAPNSGRTRGQFLFAERRFTTDDFVLHFGVGYPF</sequence>
<evidence type="ECO:0000313" key="8">
    <source>
        <dbReference type="Proteomes" id="UP000054172"/>
    </source>
</evidence>
<dbReference type="Gene3D" id="2.40.160.50">
    <property type="entry name" value="membrane protein fhac: a member of the omp85/tpsb transporter family"/>
    <property type="match status" value="1"/>
</dbReference>
<evidence type="ECO:0000256" key="5">
    <source>
        <dbReference type="ARBA" id="ARBA00023237"/>
    </source>
</evidence>
<dbReference type="Pfam" id="PF01103">
    <property type="entry name" value="Omp85"/>
    <property type="match status" value="1"/>
</dbReference>
<proteinExistence type="predicted"/>
<evidence type="ECO:0000256" key="1">
    <source>
        <dbReference type="ARBA" id="ARBA00004370"/>
    </source>
</evidence>
<dbReference type="PATRIC" id="fig|1702214.3.peg.1040"/>
<dbReference type="AlphaFoldDB" id="A0A0Q4B564"/>
<protein>
    <recommendedName>
        <fullName evidence="6">Bacterial surface antigen (D15) domain-containing protein</fullName>
    </recommendedName>
</protein>
<comment type="caution">
    <text evidence="7">The sequence shown here is derived from an EMBL/GenBank/DDBJ whole genome shotgun (WGS) entry which is preliminary data.</text>
</comment>
<feature type="domain" description="Bacterial surface antigen (D15)" evidence="6">
    <location>
        <begin position="439"/>
        <end position="724"/>
    </location>
</feature>
<dbReference type="EMBL" id="LIIK01000065">
    <property type="protein sequence ID" value="KQM08139.1"/>
    <property type="molecule type" value="Genomic_DNA"/>
</dbReference>
<keyword evidence="5" id="KW-0998">Cell outer membrane</keyword>
<dbReference type="InterPro" id="IPR039910">
    <property type="entry name" value="D15-like"/>
</dbReference>
<dbReference type="PANTHER" id="PTHR12815">
    <property type="entry name" value="SORTING AND ASSEMBLY MACHINERY SAMM50 PROTEIN FAMILY MEMBER"/>
    <property type="match status" value="1"/>
</dbReference>
<evidence type="ECO:0000256" key="4">
    <source>
        <dbReference type="ARBA" id="ARBA00023136"/>
    </source>
</evidence>
<gene>
    <name evidence="7" type="ORF">AL399_08985</name>
</gene>
<keyword evidence="4" id="KW-0472">Membrane</keyword>
<accession>A0A0Q4B564</accession>
<organism evidence="7 8">
    <name type="scientific">Candidatus [Bacteroides] periocalifornicus</name>
    <dbReference type="NCBI Taxonomy" id="1702214"/>
    <lineage>
        <taxon>Bacteria</taxon>
        <taxon>Pseudomonadati</taxon>
        <taxon>Bacteroidota</taxon>
    </lineage>
</organism>
<keyword evidence="2" id="KW-0812">Transmembrane</keyword>
<evidence type="ECO:0000259" key="6">
    <source>
        <dbReference type="Pfam" id="PF01103"/>
    </source>
</evidence>
<dbReference type="InterPro" id="IPR000184">
    <property type="entry name" value="Bac_surfAg_D15"/>
</dbReference>
<keyword evidence="8" id="KW-1185">Reference proteome</keyword>
<evidence type="ECO:0000313" key="7">
    <source>
        <dbReference type="EMBL" id="KQM08139.1"/>
    </source>
</evidence>
<comment type="subcellular location">
    <subcellularLocation>
        <location evidence="1">Membrane</location>
    </subcellularLocation>
</comment>
<dbReference type="STRING" id="1702214.AL399_08985"/>